<keyword evidence="5" id="KW-0864">Zinc transport</keyword>
<evidence type="ECO:0000259" key="12">
    <source>
        <dbReference type="Pfam" id="PF16916"/>
    </source>
</evidence>
<keyword evidence="8 10" id="KW-0472">Membrane</keyword>
<dbReference type="InterPro" id="IPR002524">
    <property type="entry name" value="Cation_efflux"/>
</dbReference>
<sequence length="427" mass="46935">MTNHTNVGRPEDHVVTPPTPQDVNYIAISEEVASPDQEAPSKPVPDESQLAVRKLILVTVIALTFMLMEFIGGYIAGSLAVISDAVHMLTDVLGFAIALTAIWIGRKPPSDRHSFGFHRVEVVGALVSIMVIWVLTGILFYSAVLRFQEFLEDDAEQVVDGKTMFIIALIGLIMNVVMMKVLGGDGHGHSHGIGGHDHSHDHSHGEEGHGHSHGSSHSRGHGHAHNHDHDSHSHNHDHEHHSDHEHLDAEATQDEAKPKKKSWCGLWESKFENLNIQAAYLHVLGDLLQSVGVTIAGAIIWWKPSWQLADPIMTFVFSLLVVGTTINTVKESLHILLEGTPRKFQYTKVERGLRSCPEVVAVHDLHIWSLSSNKPALAVHLVSSNPEVSLAAAQQYLIGEGITHTTIQIEHPATQYPQKCSDEGRCT</sequence>
<dbReference type="InterPro" id="IPR058533">
    <property type="entry name" value="Cation_efflux_TM"/>
</dbReference>
<dbReference type="GO" id="GO:0005385">
    <property type="term" value="F:zinc ion transmembrane transporter activity"/>
    <property type="evidence" value="ECO:0007669"/>
    <property type="project" value="TreeGrafter"/>
</dbReference>
<dbReference type="InterPro" id="IPR027470">
    <property type="entry name" value="Cation_efflux_CTD"/>
</dbReference>
<evidence type="ECO:0000256" key="6">
    <source>
        <dbReference type="ARBA" id="ARBA00022989"/>
    </source>
</evidence>
<feature type="transmembrane region" description="Helical" evidence="10">
    <location>
        <begin position="125"/>
        <end position="144"/>
    </location>
</feature>
<feature type="domain" description="Cation efflux protein cytoplasmic" evidence="12">
    <location>
        <begin position="342"/>
        <end position="394"/>
    </location>
</feature>
<evidence type="ECO:0000256" key="3">
    <source>
        <dbReference type="ARBA" id="ARBA00022448"/>
    </source>
</evidence>
<comment type="caution">
    <text evidence="13">The sequence shown here is derived from an EMBL/GenBank/DDBJ whole genome shotgun (WGS) entry which is preliminary data.</text>
</comment>
<evidence type="ECO:0000256" key="4">
    <source>
        <dbReference type="ARBA" id="ARBA00022692"/>
    </source>
</evidence>
<evidence type="ECO:0000256" key="10">
    <source>
        <dbReference type="SAM" id="Phobius"/>
    </source>
</evidence>
<dbReference type="GO" id="GO:0005886">
    <property type="term" value="C:plasma membrane"/>
    <property type="evidence" value="ECO:0007669"/>
    <property type="project" value="TreeGrafter"/>
</dbReference>
<name>A0A8K1FH18_PYTOL</name>
<keyword evidence="7" id="KW-0406">Ion transport</keyword>
<dbReference type="AlphaFoldDB" id="A0A8K1FH18"/>
<feature type="domain" description="Cation efflux protein transmembrane" evidence="11">
    <location>
        <begin position="55"/>
        <end position="337"/>
    </location>
</feature>
<dbReference type="NCBIfam" id="TIGR01297">
    <property type="entry name" value="CDF"/>
    <property type="match status" value="1"/>
</dbReference>
<reference evidence="13" key="1">
    <citation type="submission" date="2019-03" db="EMBL/GenBank/DDBJ databases">
        <title>Long read genome sequence of the mycoparasitic Pythium oligandrum ATCC 38472 isolated from sugarbeet rhizosphere.</title>
        <authorList>
            <person name="Gaulin E."/>
        </authorList>
    </citation>
    <scope>NUCLEOTIDE SEQUENCE</scope>
    <source>
        <strain evidence="13">ATCC 38472_TT</strain>
    </source>
</reference>
<feature type="region of interest" description="Disordered" evidence="9">
    <location>
        <begin position="189"/>
        <end position="256"/>
    </location>
</feature>
<dbReference type="Pfam" id="PF16916">
    <property type="entry name" value="ZT_dimer"/>
    <property type="match status" value="1"/>
</dbReference>
<evidence type="ECO:0000259" key="11">
    <source>
        <dbReference type="Pfam" id="PF01545"/>
    </source>
</evidence>
<evidence type="ECO:0000256" key="9">
    <source>
        <dbReference type="SAM" id="MobiDB-lite"/>
    </source>
</evidence>
<feature type="compositionally biased region" description="Basic and acidic residues" evidence="9">
    <location>
        <begin position="194"/>
        <end position="210"/>
    </location>
</feature>
<keyword evidence="14" id="KW-1185">Reference proteome</keyword>
<feature type="transmembrane region" description="Helical" evidence="10">
    <location>
        <begin position="85"/>
        <end position="104"/>
    </location>
</feature>
<comment type="subcellular location">
    <subcellularLocation>
        <location evidence="1">Membrane</location>
        <topology evidence="1">Multi-pass membrane protein</topology>
    </subcellularLocation>
</comment>
<dbReference type="OrthoDB" id="9944568at2759"/>
<evidence type="ECO:0000313" key="13">
    <source>
        <dbReference type="EMBL" id="TMW63405.1"/>
    </source>
</evidence>
<feature type="compositionally biased region" description="Basic and acidic residues" evidence="9">
    <location>
        <begin position="225"/>
        <end position="256"/>
    </location>
</feature>
<comment type="similarity">
    <text evidence="2">Belongs to the cation diffusion facilitator (CDF) transporter (TC 2.A.4) family. SLC30A subfamily.</text>
</comment>
<feature type="transmembrane region" description="Helical" evidence="10">
    <location>
        <begin position="279"/>
        <end position="302"/>
    </location>
</feature>
<evidence type="ECO:0000256" key="7">
    <source>
        <dbReference type="ARBA" id="ARBA00023065"/>
    </source>
</evidence>
<dbReference type="EMBL" id="SPLM01000072">
    <property type="protein sequence ID" value="TMW63405.1"/>
    <property type="molecule type" value="Genomic_DNA"/>
</dbReference>
<feature type="transmembrane region" description="Helical" evidence="10">
    <location>
        <begin position="55"/>
        <end position="79"/>
    </location>
</feature>
<evidence type="ECO:0000313" key="14">
    <source>
        <dbReference type="Proteomes" id="UP000794436"/>
    </source>
</evidence>
<dbReference type="Proteomes" id="UP000794436">
    <property type="component" value="Unassembled WGS sequence"/>
</dbReference>
<gene>
    <name evidence="13" type="ORF">Poli38472_002346</name>
</gene>
<feature type="transmembrane region" description="Helical" evidence="10">
    <location>
        <begin position="164"/>
        <end position="182"/>
    </location>
</feature>
<proteinExistence type="inferred from homology"/>
<evidence type="ECO:0000256" key="1">
    <source>
        <dbReference type="ARBA" id="ARBA00004141"/>
    </source>
</evidence>
<dbReference type="SUPFAM" id="SSF161111">
    <property type="entry name" value="Cation efflux protein transmembrane domain-like"/>
    <property type="match status" value="1"/>
</dbReference>
<keyword evidence="6 10" id="KW-1133">Transmembrane helix</keyword>
<dbReference type="Gene3D" id="1.20.1510.10">
    <property type="entry name" value="Cation efflux protein transmembrane domain"/>
    <property type="match status" value="1"/>
</dbReference>
<evidence type="ECO:0000256" key="2">
    <source>
        <dbReference type="ARBA" id="ARBA00008873"/>
    </source>
</evidence>
<organism evidence="13 14">
    <name type="scientific">Pythium oligandrum</name>
    <name type="common">Mycoparasitic fungus</name>
    <dbReference type="NCBI Taxonomy" id="41045"/>
    <lineage>
        <taxon>Eukaryota</taxon>
        <taxon>Sar</taxon>
        <taxon>Stramenopiles</taxon>
        <taxon>Oomycota</taxon>
        <taxon>Peronosporomycetes</taxon>
        <taxon>Pythiales</taxon>
        <taxon>Pythiaceae</taxon>
        <taxon>Pythium</taxon>
    </lineage>
</organism>
<evidence type="ECO:0000256" key="8">
    <source>
        <dbReference type="ARBA" id="ARBA00023136"/>
    </source>
</evidence>
<dbReference type="InterPro" id="IPR027469">
    <property type="entry name" value="Cation_efflux_TMD_sf"/>
</dbReference>
<dbReference type="InterPro" id="IPR050681">
    <property type="entry name" value="CDF/SLC30A"/>
</dbReference>
<keyword evidence="5" id="KW-0862">Zinc</keyword>
<dbReference type="Pfam" id="PF01545">
    <property type="entry name" value="Cation_efflux"/>
    <property type="match status" value="1"/>
</dbReference>
<feature type="compositionally biased region" description="Basic residues" evidence="9">
    <location>
        <begin position="211"/>
        <end position="224"/>
    </location>
</feature>
<dbReference type="PANTHER" id="PTHR11562">
    <property type="entry name" value="CATION EFFLUX PROTEIN/ ZINC TRANSPORTER"/>
    <property type="match status" value="1"/>
</dbReference>
<evidence type="ECO:0000256" key="5">
    <source>
        <dbReference type="ARBA" id="ARBA00022906"/>
    </source>
</evidence>
<dbReference type="PANTHER" id="PTHR11562:SF17">
    <property type="entry name" value="RE54080P-RELATED"/>
    <property type="match status" value="1"/>
</dbReference>
<keyword evidence="3" id="KW-0813">Transport</keyword>
<accession>A0A8K1FH18</accession>
<keyword evidence="4 10" id="KW-0812">Transmembrane</keyword>
<feature type="region of interest" description="Disordered" evidence="9">
    <location>
        <begin position="1"/>
        <end position="20"/>
    </location>
</feature>
<protein>
    <submittedName>
        <fullName evidence="13">Uncharacterized protein</fullName>
    </submittedName>
</protein>
<feature type="transmembrane region" description="Helical" evidence="10">
    <location>
        <begin position="308"/>
        <end position="329"/>
    </location>
</feature>